<evidence type="ECO:0000313" key="2">
    <source>
        <dbReference type="Proteomes" id="UP001320420"/>
    </source>
</evidence>
<dbReference type="Proteomes" id="UP001320420">
    <property type="component" value="Unassembled WGS sequence"/>
</dbReference>
<gene>
    <name evidence="1" type="ORF">SLS62_009670</name>
</gene>
<proteinExistence type="predicted"/>
<keyword evidence="2" id="KW-1185">Reference proteome</keyword>
<protein>
    <submittedName>
        <fullName evidence="1">Uncharacterized protein</fullName>
    </submittedName>
</protein>
<reference evidence="1 2" key="1">
    <citation type="submission" date="2024-02" db="EMBL/GenBank/DDBJ databases">
        <title>De novo assembly and annotation of 12 fungi associated with fruit tree decline syndrome in Ontario, Canada.</title>
        <authorList>
            <person name="Sulman M."/>
            <person name="Ellouze W."/>
            <person name="Ilyukhin E."/>
        </authorList>
    </citation>
    <scope>NUCLEOTIDE SEQUENCE [LARGE SCALE GENOMIC DNA]</scope>
    <source>
        <strain evidence="1 2">M11/M66-122</strain>
    </source>
</reference>
<dbReference type="AlphaFoldDB" id="A0AAN9UCE2"/>
<comment type="caution">
    <text evidence="1">The sequence shown here is derived from an EMBL/GenBank/DDBJ whole genome shotgun (WGS) entry which is preliminary data.</text>
</comment>
<accession>A0AAN9UCE2</accession>
<organism evidence="1 2">
    <name type="scientific">Diatrype stigma</name>
    <dbReference type="NCBI Taxonomy" id="117547"/>
    <lineage>
        <taxon>Eukaryota</taxon>
        <taxon>Fungi</taxon>
        <taxon>Dikarya</taxon>
        <taxon>Ascomycota</taxon>
        <taxon>Pezizomycotina</taxon>
        <taxon>Sordariomycetes</taxon>
        <taxon>Xylariomycetidae</taxon>
        <taxon>Xylariales</taxon>
        <taxon>Diatrypaceae</taxon>
        <taxon>Diatrype</taxon>
    </lineage>
</organism>
<name>A0AAN9UCE2_9PEZI</name>
<dbReference type="EMBL" id="JAKJXP020000105">
    <property type="protein sequence ID" value="KAK7745704.1"/>
    <property type="molecule type" value="Genomic_DNA"/>
</dbReference>
<evidence type="ECO:0000313" key="1">
    <source>
        <dbReference type="EMBL" id="KAK7745704.1"/>
    </source>
</evidence>
<sequence length="244" mass="27920">MQQTHSQKDGIVEQYVRGSGNPADPKVSLLMYPWMMNTSNISSVRQEACIKIAWSAAKALDFSGVRIRHWNHDQQYAYDENGQRIRVADRNGIPQYKLEVADSHITVTFYHVGCTPRYPAHVYTVDGPDKVPQRLMLIGERKHTRPHDKQSPQVWLDPRVVKAVSNMNLGGNIDQKRLQEALEEITYFDIDEGVNLTEAETYPRLFDDISDAEMLEWGYSPEIIVALKAQCGDRDWMVRLSKSG</sequence>